<dbReference type="eggNOG" id="arCOG00826">
    <property type="taxonomic scope" value="Archaea"/>
</dbReference>
<keyword evidence="2" id="KW-0012">Acyltransferase</keyword>
<feature type="domain" description="N-acetyltransferase" evidence="4">
    <location>
        <begin position="4"/>
        <end position="168"/>
    </location>
</feature>
<evidence type="ECO:0000259" key="4">
    <source>
        <dbReference type="PROSITE" id="PS51186"/>
    </source>
</evidence>
<dbReference type="InterPro" id="IPR050832">
    <property type="entry name" value="Bact_Acetyltransf"/>
</dbReference>
<feature type="region of interest" description="Disordered" evidence="3">
    <location>
        <begin position="139"/>
        <end position="168"/>
    </location>
</feature>
<evidence type="ECO:0000313" key="5">
    <source>
        <dbReference type="EMBL" id="ESP88224.1"/>
    </source>
</evidence>
<evidence type="ECO:0000256" key="3">
    <source>
        <dbReference type="SAM" id="MobiDB-lite"/>
    </source>
</evidence>
<dbReference type="AlphaFoldDB" id="V4HJX8"/>
<dbReference type="GO" id="GO:0016747">
    <property type="term" value="F:acyltransferase activity, transferring groups other than amino-acyl groups"/>
    <property type="evidence" value="ECO:0007669"/>
    <property type="project" value="InterPro"/>
</dbReference>
<name>V4HJX8_9EURY</name>
<dbReference type="Proteomes" id="UP000017840">
    <property type="component" value="Unassembled WGS sequence"/>
</dbReference>
<organism evidence="5 6">
    <name type="scientific">Candidatus Halobonum tyrrellensis G22</name>
    <dbReference type="NCBI Taxonomy" id="1324957"/>
    <lineage>
        <taxon>Archaea</taxon>
        <taxon>Methanobacteriati</taxon>
        <taxon>Methanobacteriota</taxon>
        <taxon>Stenosarchaea group</taxon>
        <taxon>Halobacteria</taxon>
        <taxon>Halobacteriales</taxon>
        <taxon>Haloferacaceae</taxon>
        <taxon>Candidatus Halobonum</taxon>
    </lineage>
</organism>
<gene>
    <name evidence="5" type="ORF">K933_09958</name>
</gene>
<dbReference type="EMBL" id="ASGZ01000031">
    <property type="protein sequence ID" value="ESP88224.1"/>
    <property type="molecule type" value="Genomic_DNA"/>
</dbReference>
<sequence>MDEIAVETADADDAERVADLWVDLAADQRAYGSHLRAADNRAVARDAATRHGVSGGLTVARADGDVVGFVMFAPETGSYEQDVERGVVHNIYVEPAYRGRGVGGRLLAAAEEALAAAGANVVSLEVMADNDDARRFYERAGYEPHRVEVEKPLDGGENDTDSREDGQR</sequence>
<dbReference type="Gene3D" id="3.40.630.30">
    <property type="match status" value="1"/>
</dbReference>
<dbReference type="PANTHER" id="PTHR43877">
    <property type="entry name" value="AMINOALKYLPHOSPHONATE N-ACETYLTRANSFERASE-RELATED-RELATED"/>
    <property type="match status" value="1"/>
</dbReference>
<evidence type="ECO:0000313" key="6">
    <source>
        <dbReference type="Proteomes" id="UP000017840"/>
    </source>
</evidence>
<dbReference type="CDD" id="cd04301">
    <property type="entry name" value="NAT_SF"/>
    <property type="match status" value="1"/>
</dbReference>
<keyword evidence="6" id="KW-1185">Reference proteome</keyword>
<dbReference type="RefSeq" id="WP_023394575.1">
    <property type="nucleotide sequence ID" value="NZ_ASGZ01000031.1"/>
</dbReference>
<keyword evidence="1 5" id="KW-0808">Transferase</keyword>
<dbReference type="OrthoDB" id="38613at2157"/>
<dbReference type="SUPFAM" id="SSF55729">
    <property type="entry name" value="Acyl-CoA N-acyltransferases (Nat)"/>
    <property type="match status" value="1"/>
</dbReference>
<proteinExistence type="predicted"/>
<accession>V4HJX8</accession>
<evidence type="ECO:0000256" key="2">
    <source>
        <dbReference type="ARBA" id="ARBA00023315"/>
    </source>
</evidence>
<dbReference type="PANTHER" id="PTHR43877:SF1">
    <property type="entry name" value="ACETYLTRANSFERASE"/>
    <property type="match status" value="1"/>
</dbReference>
<evidence type="ECO:0000256" key="1">
    <source>
        <dbReference type="ARBA" id="ARBA00022679"/>
    </source>
</evidence>
<dbReference type="Pfam" id="PF00583">
    <property type="entry name" value="Acetyltransf_1"/>
    <property type="match status" value="1"/>
</dbReference>
<comment type="caution">
    <text evidence="5">The sequence shown here is derived from an EMBL/GenBank/DDBJ whole genome shotgun (WGS) entry which is preliminary data.</text>
</comment>
<dbReference type="InterPro" id="IPR016181">
    <property type="entry name" value="Acyl_CoA_acyltransferase"/>
</dbReference>
<reference evidence="5 6" key="1">
    <citation type="journal article" date="2013" name="Genome Announc.">
        <title>Draft Genome Sequence of 'Candidatus Halobonum tyrrellensis' Strain G22, Isolated from the Hypersaline Waters of Lake Tyrrell, Australia.</title>
        <authorList>
            <person name="Ugalde J.A."/>
            <person name="Narasingarao P."/>
            <person name="Kuo S."/>
            <person name="Podell S."/>
            <person name="Allen E.E."/>
        </authorList>
    </citation>
    <scope>NUCLEOTIDE SEQUENCE [LARGE SCALE GENOMIC DNA]</scope>
    <source>
        <strain evidence="5 6">G22</strain>
    </source>
</reference>
<dbReference type="PROSITE" id="PS51186">
    <property type="entry name" value="GNAT"/>
    <property type="match status" value="1"/>
</dbReference>
<dbReference type="InterPro" id="IPR000182">
    <property type="entry name" value="GNAT_dom"/>
</dbReference>
<protein>
    <submittedName>
        <fullName evidence="5">GNAT family acetyltransferase</fullName>
    </submittedName>
</protein>
<dbReference type="STRING" id="1324957.K933_09958"/>